<dbReference type="EMBL" id="RCHU02000002">
    <property type="protein sequence ID" value="KAL3603762.1"/>
    <property type="molecule type" value="Genomic_DNA"/>
</dbReference>
<protein>
    <submittedName>
        <fullName evidence="1">Uncharacterized protein</fullName>
    </submittedName>
</protein>
<gene>
    <name evidence="1" type="ORF">D5086_004621</name>
</gene>
<sequence>MWGSQFCGHRAGCGNRKRMDHTIYFWMKASPLNRIPVMTPQPSNSEESWGFCMNLSPSACYQPILL</sequence>
<name>A0ACC4CRQ0_POPAL</name>
<comment type="caution">
    <text evidence="1">The sequence shown here is derived from an EMBL/GenBank/DDBJ whole genome shotgun (WGS) entry which is preliminary data.</text>
</comment>
<proteinExistence type="predicted"/>
<reference evidence="1 2" key="1">
    <citation type="journal article" date="2024" name="Plant Biotechnol. J.">
        <title>Genome and CRISPR/Cas9 system of a widespread forest tree (Populus alba) in the world.</title>
        <authorList>
            <person name="Liu Y.J."/>
            <person name="Jiang P.F."/>
            <person name="Han X.M."/>
            <person name="Li X.Y."/>
            <person name="Wang H.M."/>
            <person name="Wang Y.J."/>
            <person name="Wang X.X."/>
            <person name="Zeng Q.Y."/>
        </authorList>
    </citation>
    <scope>NUCLEOTIDE SEQUENCE [LARGE SCALE GENOMIC DNA]</scope>
    <source>
        <strain evidence="2">cv. PAL-ZL1</strain>
    </source>
</reference>
<accession>A0ACC4CRQ0</accession>
<organism evidence="1 2">
    <name type="scientific">Populus alba</name>
    <name type="common">White poplar</name>
    <dbReference type="NCBI Taxonomy" id="43335"/>
    <lineage>
        <taxon>Eukaryota</taxon>
        <taxon>Viridiplantae</taxon>
        <taxon>Streptophyta</taxon>
        <taxon>Embryophyta</taxon>
        <taxon>Tracheophyta</taxon>
        <taxon>Spermatophyta</taxon>
        <taxon>Magnoliopsida</taxon>
        <taxon>eudicotyledons</taxon>
        <taxon>Gunneridae</taxon>
        <taxon>Pentapetalae</taxon>
        <taxon>rosids</taxon>
        <taxon>fabids</taxon>
        <taxon>Malpighiales</taxon>
        <taxon>Salicaceae</taxon>
        <taxon>Saliceae</taxon>
        <taxon>Populus</taxon>
    </lineage>
</organism>
<dbReference type="Proteomes" id="UP000309997">
    <property type="component" value="Unassembled WGS sequence"/>
</dbReference>
<evidence type="ECO:0000313" key="2">
    <source>
        <dbReference type="Proteomes" id="UP000309997"/>
    </source>
</evidence>
<evidence type="ECO:0000313" key="1">
    <source>
        <dbReference type="EMBL" id="KAL3603762.1"/>
    </source>
</evidence>
<keyword evidence="2" id="KW-1185">Reference proteome</keyword>